<dbReference type="GO" id="GO:0005886">
    <property type="term" value="C:plasma membrane"/>
    <property type="evidence" value="ECO:0007669"/>
    <property type="project" value="UniProtKB-SubCell"/>
</dbReference>
<name>A0AA96LBK4_9BACL</name>
<accession>A0AA96LBK4</accession>
<keyword evidence="1" id="KW-1133">Transmembrane helix</keyword>
<dbReference type="Pfam" id="PF12679">
    <property type="entry name" value="ABC2_membrane_2"/>
    <property type="match status" value="1"/>
</dbReference>
<keyword evidence="3" id="KW-1185">Reference proteome</keyword>
<sequence length="405" mass="44595">MSECLDVIRNEWIKLLRRKRFLVVLLLGLGIAAFFLAVEYKHAKQLSLYNSPDYQRQQLERWIQDTERALADDKKLAGAERQAMEESVQSMKKELEELEQHSGVPAPFDEEKAKSRVAGLKESLASLPPEHKNSRGSLEIELMKAEYLLDNRVAVNDKRFGEGMTMWRAMKDFMEIGPLLFIPMLCVLLVSDIISGEMTAGTVKLLLIRPVSRGRIYLGKFLTSITASVVVVTILLAVIAGFSYVLFGADGADNPEAVGVSYYKAQEMMEGRMTEVTVVDPSDAHIVSAGTYFLVSLLLTVLATVVMTGLGFFASVLVRSAAVSTGLAMSVVVMGLAIQGTARGMGFLKGLATTHFNLGRVWSGEVYQSFGVSTTLPESLLILLAWSAGMYLLGYVLFTRRDILA</sequence>
<organism evidence="2 3">
    <name type="scientific">Paenibacillus aurantius</name>
    <dbReference type="NCBI Taxonomy" id="2918900"/>
    <lineage>
        <taxon>Bacteria</taxon>
        <taxon>Bacillati</taxon>
        <taxon>Bacillota</taxon>
        <taxon>Bacilli</taxon>
        <taxon>Bacillales</taxon>
        <taxon>Paenibacillaceae</taxon>
        <taxon>Paenibacillus</taxon>
    </lineage>
</organism>
<keyword evidence="1" id="KW-0472">Membrane</keyword>
<dbReference type="KEGG" id="paun:MJA45_21245"/>
<dbReference type="GO" id="GO:0140359">
    <property type="term" value="F:ABC-type transporter activity"/>
    <property type="evidence" value="ECO:0007669"/>
    <property type="project" value="InterPro"/>
</dbReference>
<feature type="transmembrane region" description="Helical" evidence="1">
    <location>
        <begin position="176"/>
        <end position="200"/>
    </location>
</feature>
<dbReference type="PANTHER" id="PTHR37305:SF1">
    <property type="entry name" value="MEMBRANE PROTEIN"/>
    <property type="match status" value="1"/>
</dbReference>
<proteinExistence type="predicted"/>
<feature type="transmembrane region" description="Helical" evidence="1">
    <location>
        <begin position="380"/>
        <end position="398"/>
    </location>
</feature>
<dbReference type="PANTHER" id="PTHR37305">
    <property type="entry name" value="INTEGRAL MEMBRANE PROTEIN-RELATED"/>
    <property type="match status" value="1"/>
</dbReference>
<keyword evidence="1" id="KW-0812">Transmembrane</keyword>
<reference evidence="2 3" key="1">
    <citation type="submission" date="2022-02" db="EMBL/GenBank/DDBJ databases">
        <title>Paenibacillus sp. MBLB1776 Whole Genome Shotgun Sequencing.</title>
        <authorList>
            <person name="Hwang C.Y."/>
            <person name="Cho E.-S."/>
            <person name="Seo M.-J."/>
        </authorList>
    </citation>
    <scope>NUCLEOTIDE SEQUENCE [LARGE SCALE GENOMIC DNA]</scope>
    <source>
        <strain evidence="2 3">MBLB1776</strain>
    </source>
</reference>
<dbReference type="AlphaFoldDB" id="A0AA96LBK4"/>
<protein>
    <submittedName>
        <fullName evidence="2">ABC transporter permease subunit</fullName>
    </submittedName>
</protein>
<gene>
    <name evidence="2" type="ORF">MJA45_21245</name>
</gene>
<feature type="transmembrane region" description="Helical" evidence="1">
    <location>
        <begin position="321"/>
        <end position="342"/>
    </location>
</feature>
<evidence type="ECO:0000313" key="3">
    <source>
        <dbReference type="Proteomes" id="UP001305702"/>
    </source>
</evidence>
<feature type="transmembrane region" description="Helical" evidence="1">
    <location>
        <begin position="21"/>
        <end position="38"/>
    </location>
</feature>
<evidence type="ECO:0000313" key="2">
    <source>
        <dbReference type="EMBL" id="WNQ10128.1"/>
    </source>
</evidence>
<feature type="transmembrane region" description="Helical" evidence="1">
    <location>
        <begin position="292"/>
        <end position="314"/>
    </location>
</feature>
<dbReference type="Proteomes" id="UP001305702">
    <property type="component" value="Chromosome"/>
</dbReference>
<evidence type="ECO:0000256" key="1">
    <source>
        <dbReference type="SAM" id="Phobius"/>
    </source>
</evidence>
<dbReference type="EMBL" id="CP130318">
    <property type="protein sequence ID" value="WNQ10128.1"/>
    <property type="molecule type" value="Genomic_DNA"/>
</dbReference>
<dbReference type="RefSeq" id="WP_315603902.1">
    <property type="nucleotide sequence ID" value="NZ_CP130318.1"/>
</dbReference>
<feature type="transmembrane region" description="Helical" evidence="1">
    <location>
        <begin position="221"/>
        <end position="247"/>
    </location>
</feature>